<reference evidence="18 19" key="1">
    <citation type="submission" date="2019-07" db="EMBL/GenBank/DDBJ databases">
        <title>Whole genome shotgun sequence of Deinococcus cellulosilyticus NBRC 106333.</title>
        <authorList>
            <person name="Hosoyama A."/>
            <person name="Uohara A."/>
            <person name="Ohji S."/>
            <person name="Ichikawa N."/>
        </authorList>
    </citation>
    <scope>NUCLEOTIDE SEQUENCE [LARGE SCALE GENOMIC DNA]</scope>
    <source>
        <strain evidence="18 19">NBRC 106333</strain>
    </source>
</reference>
<dbReference type="SUPFAM" id="SSF55781">
    <property type="entry name" value="GAF domain-like"/>
    <property type="match status" value="1"/>
</dbReference>
<evidence type="ECO:0000256" key="2">
    <source>
        <dbReference type="ARBA" id="ARBA00004477"/>
    </source>
</evidence>
<keyword evidence="6" id="KW-0479">Metal-binding</keyword>
<dbReference type="GO" id="GO:0046872">
    <property type="term" value="F:metal ion binding"/>
    <property type="evidence" value="ECO:0007669"/>
    <property type="project" value="UniProtKB-KW"/>
</dbReference>
<evidence type="ECO:0000256" key="5">
    <source>
        <dbReference type="ARBA" id="ARBA00022692"/>
    </source>
</evidence>
<keyword evidence="11 16" id="KW-1133">Transmembrane helix</keyword>
<evidence type="ECO:0000256" key="16">
    <source>
        <dbReference type="SAM" id="Phobius"/>
    </source>
</evidence>
<comment type="subcellular location">
    <subcellularLocation>
        <location evidence="2">Endoplasmic reticulum membrane</location>
        <topology evidence="2">Multi-pass membrane protein</topology>
    </subcellularLocation>
</comment>
<dbReference type="Pfam" id="PF01590">
    <property type="entry name" value="GAF"/>
    <property type="match status" value="1"/>
</dbReference>
<keyword evidence="15" id="KW-0175">Coiled coil</keyword>
<keyword evidence="14 16" id="KW-0472">Membrane</keyword>
<keyword evidence="8" id="KW-0936">Ethylene signaling pathway</keyword>
<keyword evidence="4" id="KW-0808">Transferase</keyword>
<organism evidence="18 19">
    <name type="scientific">Deinococcus cellulosilyticus (strain DSM 18568 / NBRC 106333 / KACC 11606 / 5516J-15)</name>
    <dbReference type="NCBI Taxonomy" id="1223518"/>
    <lineage>
        <taxon>Bacteria</taxon>
        <taxon>Thermotogati</taxon>
        <taxon>Deinococcota</taxon>
        <taxon>Deinococci</taxon>
        <taxon>Deinococcales</taxon>
        <taxon>Deinococcaceae</taxon>
        <taxon>Deinococcus</taxon>
    </lineage>
</organism>
<feature type="domain" description="GAF" evidence="17">
    <location>
        <begin position="205"/>
        <end position="352"/>
    </location>
</feature>
<sequence length="367" mass="40683">MQKSKTANTLKSTLMLLLAGLLLPLLWPGVLLNLLKSVGIETGHDHDWSDSLVVLQVGSDLLTFLAYTAIASTLGVLVFQNRKQIPFHRILLSFGLFIVACGLTHLMHVVTRYSPVNDLDAYIRAVTAIVSVITAVALPPMLPRVRSLLEAQQVLRHKQLELESSRQALEEQNRALQRAHLDLLEARDHAEFHASLGDLLQTVHDPDVLADQALEKLGPALKAEQITLIRIQQGRAKLWHAWGDFKPALIAFLMGEGTPIEDLVVLRNVVQTAQRYYTQQYSDIAGARNVSEHRISAAFEPIVKPSGEVVAVIAFSRSVDLPWTEQEQVLAARAASILAVALDRTELQMALQAQEQALLEAQQWHSE</sequence>
<comment type="caution">
    <text evidence="18">The sequence shown here is derived from an EMBL/GenBank/DDBJ whole genome shotgun (WGS) entry which is preliminary data.</text>
</comment>
<evidence type="ECO:0000256" key="4">
    <source>
        <dbReference type="ARBA" id="ARBA00022679"/>
    </source>
</evidence>
<keyword evidence="19" id="KW-1185">Reference proteome</keyword>
<comment type="similarity">
    <text evidence="3">Belongs to the ethylene receptor family.</text>
</comment>
<feature type="coiled-coil region" evidence="15">
    <location>
        <begin position="155"/>
        <end position="186"/>
    </location>
</feature>
<dbReference type="Gene3D" id="3.30.450.40">
    <property type="match status" value="1"/>
</dbReference>
<comment type="cofactor">
    <cofactor evidence="1">
        <name>Cu cation</name>
        <dbReference type="ChEBI" id="CHEBI:23378"/>
    </cofactor>
</comment>
<dbReference type="InterPro" id="IPR058544">
    <property type="entry name" value="ETR1_N"/>
</dbReference>
<dbReference type="SMART" id="SM00065">
    <property type="entry name" value="GAF"/>
    <property type="match status" value="1"/>
</dbReference>
<keyword evidence="13" id="KW-0902">Two-component regulatory system</keyword>
<evidence type="ECO:0000256" key="11">
    <source>
        <dbReference type="ARBA" id="ARBA00022989"/>
    </source>
</evidence>
<keyword evidence="7" id="KW-0547">Nucleotide-binding</keyword>
<dbReference type="EMBL" id="BJXB01000037">
    <property type="protein sequence ID" value="GEM49557.1"/>
    <property type="molecule type" value="Genomic_DNA"/>
</dbReference>
<dbReference type="PANTHER" id="PTHR24423:SF633">
    <property type="entry name" value="ETHYLENE RECEPTOR 2"/>
    <property type="match status" value="1"/>
</dbReference>
<evidence type="ECO:0000256" key="9">
    <source>
        <dbReference type="ARBA" id="ARBA00022824"/>
    </source>
</evidence>
<dbReference type="GO" id="GO:0005524">
    <property type="term" value="F:ATP binding"/>
    <property type="evidence" value="ECO:0007669"/>
    <property type="project" value="UniProtKB-KW"/>
</dbReference>
<name>A0A511NAG2_DEIC1</name>
<evidence type="ECO:0000256" key="13">
    <source>
        <dbReference type="ARBA" id="ARBA00023012"/>
    </source>
</evidence>
<evidence type="ECO:0000256" key="3">
    <source>
        <dbReference type="ARBA" id="ARBA00009842"/>
    </source>
</evidence>
<dbReference type="InterPro" id="IPR003018">
    <property type="entry name" value="GAF"/>
</dbReference>
<keyword evidence="12" id="KW-0186">Copper</keyword>
<dbReference type="RefSeq" id="WP_146890331.1">
    <property type="nucleotide sequence ID" value="NZ_BJXB01000037.1"/>
</dbReference>
<proteinExistence type="inferred from homology"/>
<evidence type="ECO:0000313" key="18">
    <source>
        <dbReference type="EMBL" id="GEM49557.1"/>
    </source>
</evidence>
<evidence type="ECO:0000256" key="7">
    <source>
        <dbReference type="ARBA" id="ARBA00022741"/>
    </source>
</evidence>
<feature type="transmembrane region" description="Helical" evidence="16">
    <location>
        <begin position="61"/>
        <end position="79"/>
    </location>
</feature>
<evidence type="ECO:0000256" key="12">
    <source>
        <dbReference type="ARBA" id="ARBA00023008"/>
    </source>
</evidence>
<gene>
    <name evidence="18" type="ORF">DC3_51920</name>
</gene>
<dbReference type="GO" id="GO:0004672">
    <property type="term" value="F:protein kinase activity"/>
    <property type="evidence" value="ECO:0007669"/>
    <property type="project" value="UniProtKB-ARBA"/>
</dbReference>
<evidence type="ECO:0000313" key="19">
    <source>
        <dbReference type="Proteomes" id="UP000321306"/>
    </source>
</evidence>
<evidence type="ECO:0000256" key="8">
    <source>
        <dbReference type="ARBA" id="ARBA00022745"/>
    </source>
</evidence>
<dbReference type="PANTHER" id="PTHR24423">
    <property type="entry name" value="TWO-COMPONENT SENSOR HISTIDINE KINASE"/>
    <property type="match status" value="1"/>
</dbReference>
<keyword evidence="5 16" id="KW-0812">Transmembrane</keyword>
<dbReference type="AlphaFoldDB" id="A0A511NAG2"/>
<evidence type="ECO:0000256" key="10">
    <source>
        <dbReference type="ARBA" id="ARBA00022840"/>
    </source>
</evidence>
<protein>
    <recommendedName>
        <fullName evidence="17">GAF domain-containing protein</fullName>
    </recommendedName>
</protein>
<evidence type="ECO:0000256" key="15">
    <source>
        <dbReference type="SAM" id="Coils"/>
    </source>
</evidence>
<feature type="transmembrane region" description="Helical" evidence="16">
    <location>
        <begin position="91"/>
        <end position="110"/>
    </location>
</feature>
<evidence type="ECO:0000256" key="14">
    <source>
        <dbReference type="ARBA" id="ARBA00023136"/>
    </source>
</evidence>
<dbReference type="InterPro" id="IPR029016">
    <property type="entry name" value="GAF-like_dom_sf"/>
</dbReference>
<dbReference type="Proteomes" id="UP000321306">
    <property type="component" value="Unassembled WGS sequence"/>
</dbReference>
<dbReference type="GO" id="GO:0051740">
    <property type="term" value="F:ethylene binding"/>
    <property type="evidence" value="ECO:0007669"/>
    <property type="project" value="TreeGrafter"/>
</dbReference>
<feature type="transmembrane region" description="Helical" evidence="16">
    <location>
        <begin position="122"/>
        <end position="142"/>
    </location>
</feature>
<keyword evidence="10" id="KW-0067">ATP-binding</keyword>
<accession>A0A511NAG2</accession>
<dbReference type="OrthoDB" id="9759607at2"/>
<evidence type="ECO:0000256" key="6">
    <source>
        <dbReference type="ARBA" id="ARBA00022723"/>
    </source>
</evidence>
<evidence type="ECO:0000259" key="17">
    <source>
        <dbReference type="SMART" id="SM00065"/>
    </source>
</evidence>
<dbReference type="GO" id="GO:0038199">
    <property type="term" value="F:ethylene receptor activity"/>
    <property type="evidence" value="ECO:0007669"/>
    <property type="project" value="TreeGrafter"/>
</dbReference>
<evidence type="ECO:0000256" key="1">
    <source>
        <dbReference type="ARBA" id="ARBA00001935"/>
    </source>
</evidence>
<keyword evidence="9" id="KW-0256">Endoplasmic reticulum</keyword>
<dbReference type="Pfam" id="PF25487">
    <property type="entry name" value="ETR1_N"/>
    <property type="match status" value="1"/>
</dbReference>